<gene>
    <name evidence="2" type="ORF">C7H19_08300</name>
</gene>
<keyword evidence="3" id="KW-1185">Reference proteome</keyword>
<dbReference type="OrthoDB" id="468366at2"/>
<dbReference type="EMBL" id="PXOH01000006">
    <property type="protein sequence ID" value="PSF37965.1"/>
    <property type="molecule type" value="Genomic_DNA"/>
</dbReference>
<dbReference type="AlphaFoldDB" id="A0A2T1M052"/>
<proteinExistence type="predicted"/>
<dbReference type="Proteomes" id="UP000239001">
    <property type="component" value="Unassembled WGS sequence"/>
</dbReference>
<evidence type="ECO:0000256" key="1">
    <source>
        <dbReference type="SAM" id="MobiDB-lite"/>
    </source>
</evidence>
<feature type="region of interest" description="Disordered" evidence="1">
    <location>
        <begin position="49"/>
        <end position="75"/>
    </location>
</feature>
<reference evidence="2 3" key="2">
    <citation type="submission" date="2018-03" db="EMBL/GenBank/DDBJ databases">
        <authorList>
            <person name="Keele B.F."/>
        </authorList>
    </citation>
    <scope>NUCLEOTIDE SEQUENCE [LARGE SCALE GENOMIC DNA]</scope>
    <source>
        <strain evidence="2 3">CCALA 016</strain>
    </source>
</reference>
<feature type="compositionally biased region" description="Basic and acidic residues" evidence="1">
    <location>
        <begin position="51"/>
        <end position="69"/>
    </location>
</feature>
<evidence type="ECO:0000313" key="3">
    <source>
        <dbReference type="Proteomes" id="UP000239001"/>
    </source>
</evidence>
<accession>A0A2T1M052</accession>
<sequence length="75" mass="8839">MPKKWITFLLIVGSFFFITVGDRFLPKPLNAYSLQTRQTLNQMILGLFPDKNPERPSKEREKEVNEFLRRASPKN</sequence>
<name>A0A2T1M052_9CHRO</name>
<reference evidence="2 3" key="1">
    <citation type="submission" date="2018-03" db="EMBL/GenBank/DDBJ databases">
        <title>The ancient ancestry and fast evolution of plastids.</title>
        <authorList>
            <person name="Moore K.R."/>
            <person name="Magnabosco C."/>
            <person name="Momper L."/>
            <person name="Gold D.A."/>
            <person name="Bosak T."/>
            <person name="Fournier G.P."/>
        </authorList>
    </citation>
    <scope>NUCLEOTIDE SEQUENCE [LARGE SCALE GENOMIC DNA]</scope>
    <source>
        <strain evidence="2 3">CCALA 016</strain>
    </source>
</reference>
<protein>
    <submittedName>
        <fullName evidence="2">Uncharacterized protein</fullName>
    </submittedName>
</protein>
<comment type="caution">
    <text evidence="2">The sequence shown here is derived from an EMBL/GenBank/DDBJ whole genome shotgun (WGS) entry which is preliminary data.</text>
</comment>
<dbReference type="RefSeq" id="WP_106456405.1">
    <property type="nucleotide sequence ID" value="NZ_PXOH01000006.1"/>
</dbReference>
<organism evidence="2 3">
    <name type="scientific">Aphanothece hegewaldii CCALA 016</name>
    <dbReference type="NCBI Taxonomy" id="2107694"/>
    <lineage>
        <taxon>Bacteria</taxon>
        <taxon>Bacillati</taxon>
        <taxon>Cyanobacteriota</taxon>
        <taxon>Cyanophyceae</taxon>
        <taxon>Oscillatoriophycideae</taxon>
        <taxon>Chroococcales</taxon>
        <taxon>Aphanothecaceae</taxon>
        <taxon>Aphanothece</taxon>
    </lineage>
</organism>
<evidence type="ECO:0000313" key="2">
    <source>
        <dbReference type="EMBL" id="PSF37965.1"/>
    </source>
</evidence>